<dbReference type="GO" id="GO:0003677">
    <property type="term" value="F:DNA binding"/>
    <property type="evidence" value="ECO:0007669"/>
    <property type="project" value="InterPro"/>
</dbReference>
<dbReference type="Pfam" id="PF00239">
    <property type="entry name" value="Resolvase"/>
    <property type="match status" value="1"/>
</dbReference>
<dbReference type="InterPro" id="IPR011109">
    <property type="entry name" value="DNA_bind_recombinase_dom"/>
</dbReference>
<evidence type="ECO:0000259" key="2">
    <source>
        <dbReference type="PROSITE" id="PS51736"/>
    </source>
</evidence>
<evidence type="ECO:0000256" key="1">
    <source>
        <dbReference type="SAM" id="Coils"/>
    </source>
</evidence>
<dbReference type="InterPro" id="IPR006119">
    <property type="entry name" value="Resolv_N"/>
</dbReference>
<dbReference type="InterPro" id="IPR050639">
    <property type="entry name" value="SSR_resolvase"/>
</dbReference>
<reference evidence="4" key="2">
    <citation type="journal article" date="2021" name="PeerJ">
        <title>Extensive microbial diversity within the chicken gut microbiome revealed by metagenomics and culture.</title>
        <authorList>
            <person name="Gilroy R."/>
            <person name="Ravi A."/>
            <person name="Getino M."/>
            <person name="Pursley I."/>
            <person name="Horton D.L."/>
            <person name="Alikhan N.F."/>
            <person name="Baker D."/>
            <person name="Gharbi K."/>
            <person name="Hall N."/>
            <person name="Watson M."/>
            <person name="Adriaenssens E.M."/>
            <person name="Foster-Nyarko E."/>
            <person name="Jarju S."/>
            <person name="Secka A."/>
            <person name="Antonio M."/>
            <person name="Oren A."/>
            <person name="Chaudhuri R.R."/>
            <person name="La Ragione R."/>
            <person name="Hildebrand F."/>
            <person name="Pallen M.J."/>
        </authorList>
    </citation>
    <scope>NUCLEOTIDE SEQUENCE</scope>
    <source>
        <strain evidence="4">CHK184-20233</strain>
    </source>
</reference>
<dbReference type="Pfam" id="PF13408">
    <property type="entry name" value="Zn_ribbon_recom"/>
    <property type="match status" value="1"/>
</dbReference>
<dbReference type="Gene3D" id="3.90.1750.20">
    <property type="entry name" value="Putative Large Serine Recombinase, Chain B, Domain 2"/>
    <property type="match status" value="1"/>
</dbReference>
<dbReference type="PANTHER" id="PTHR30461:SF23">
    <property type="entry name" value="DNA RECOMBINASE-RELATED"/>
    <property type="match status" value="1"/>
</dbReference>
<dbReference type="SUPFAM" id="SSF53041">
    <property type="entry name" value="Resolvase-like"/>
    <property type="match status" value="1"/>
</dbReference>
<organism evidence="4 5">
    <name type="scientific">Candidatus Onthousia excrementipullorum</name>
    <dbReference type="NCBI Taxonomy" id="2840884"/>
    <lineage>
        <taxon>Bacteria</taxon>
        <taxon>Bacillati</taxon>
        <taxon>Bacillota</taxon>
        <taxon>Bacilli</taxon>
        <taxon>Candidatus Onthousia</taxon>
    </lineage>
</organism>
<name>A0A9D1DU12_9FIRM</name>
<feature type="domain" description="Resolvase/invertase-type recombinase catalytic" evidence="2">
    <location>
        <begin position="7"/>
        <end position="157"/>
    </location>
</feature>
<evidence type="ECO:0000313" key="5">
    <source>
        <dbReference type="Proteomes" id="UP000824232"/>
    </source>
</evidence>
<dbReference type="GO" id="GO:0000150">
    <property type="term" value="F:DNA strand exchange activity"/>
    <property type="evidence" value="ECO:0007669"/>
    <property type="project" value="InterPro"/>
</dbReference>
<dbReference type="InterPro" id="IPR036162">
    <property type="entry name" value="Resolvase-like_N_sf"/>
</dbReference>
<dbReference type="Proteomes" id="UP000824232">
    <property type="component" value="Unassembled WGS sequence"/>
</dbReference>
<gene>
    <name evidence="4" type="ORF">IAB38_02780</name>
</gene>
<feature type="domain" description="Recombinase" evidence="3">
    <location>
        <begin position="165"/>
        <end position="304"/>
    </location>
</feature>
<dbReference type="Pfam" id="PF07508">
    <property type="entry name" value="Recombinase"/>
    <property type="match status" value="1"/>
</dbReference>
<evidence type="ECO:0000313" key="4">
    <source>
        <dbReference type="EMBL" id="HIR58952.1"/>
    </source>
</evidence>
<dbReference type="SMART" id="SM00857">
    <property type="entry name" value="Resolvase"/>
    <property type="match status" value="1"/>
</dbReference>
<dbReference type="PROSITE" id="PS51736">
    <property type="entry name" value="RECOMBINASES_3"/>
    <property type="match status" value="1"/>
</dbReference>
<dbReference type="AlphaFoldDB" id="A0A9D1DU12"/>
<dbReference type="InterPro" id="IPR038109">
    <property type="entry name" value="DNA_bind_recomb_sf"/>
</dbReference>
<protein>
    <submittedName>
        <fullName evidence="4">Recombinase family protein</fullName>
    </submittedName>
</protein>
<dbReference type="PROSITE" id="PS51737">
    <property type="entry name" value="RECOMBINASE_DNA_BIND"/>
    <property type="match status" value="1"/>
</dbReference>
<comment type="caution">
    <text evidence="4">The sequence shown here is derived from an EMBL/GenBank/DDBJ whole genome shotgun (WGS) entry which is preliminary data.</text>
</comment>
<keyword evidence="1" id="KW-0175">Coiled coil</keyword>
<evidence type="ECO:0000259" key="3">
    <source>
        <dbReference type="PROSITE" id="PS51737"/>
    </source>
</evidence>
<dbReference type="Gene3D" id="3.40.50.1390">
    <property type="entry name" value="Resolvase, N-terminal catalytic domain"/>
    <property type="match status" value="1"/>
</dbReference>
<proteinExistence type="predicted"/>
<feature type="coiled-coil region" evidence="1">
    <location>
        <begin position="394"/>
        <end position="477"/>
    </location>
</feature>
<dbReference type="InterPro" id="IPR025827">
    <property type="entry name" value="Zn_ribbon_recom_dom"/>
</dbReference>
<dbReference type="PANTHER" id="PTHR30461">
    <property type="entry name" value="DNA-INVERTASE FROM LAMBDOID PROPHAGE"/>
    <property type="match status" value="1"/>
</dbReference>
<accession>A0A9D1DU12</accession>
<sequence>MITDDYKVGIYLRLSREDERLGESGSISTQRDLLLNYIRDNNLLFVDEYVDDGVSGTTFDRDGFKRMIKDCEDKKINMIITKDTSRLGRDHIEFGYYVEKYFPEHGIRYVAVNDGIDTAKNSSANDMLVFKSAFNDMYVKDISNKLRSSLYTKKRNGQFVGAYAPYGYKKSEEDKHKLVIDEEAAKVVRRIFNMFANGSSLGTICDTLTNEKIPTPSQHKNMKIGQNNYHYGVWATRTVRDILCCPTYIGNLTQCKQKKINYKSKKRIHTREDSWIVCENAVPAIVDKATFELVQNMFKSNKNRFKGNGITNSLLLRGLIFCKECGHTFGFRAHKQVTKKYGEVTRIYGNCNYWAKRKHQGVCTPHSVKYFEIEEIVLKELRRMCKKYINTNMLENALKNSDKLKNKKNKILYEINKLDNEIENLKRKIDVCYNDKLDGNITLEMYKRTYNNFTLDIKNKEKEIKLYKEQLKNLENTNVTDDKYYAQKIEEFLKLEKPTRALITTLIDRIEIDEDKNIDIYYKFRLV</sequence>
<reference evidence="4" key="1">
    <citation type="submission" date="2020-10" db="EMBL/GenBank/DDBJ databases">
        <authorList>
            <person name="Gilroy R."/>
        </authorList>
    </citation>
    <scope>NUCLEOTIDE SEQUENCE</scope>
    <source>
        <strain evidence="4">CHK184-20233</strain>
    </source>
</reference>
<dbReference type="EMBL" id="DVHC01000029">
    <property type="protein sequence ID" value="HIR58952.1"/>
    <property type="molecule type" value="Genomic_DNA"/>
</dbReference>